<reference evidence="2 4" key="1">
    <citation type="submission" date="2015-09" db="EMBL/GenBank/DDBJ databases">
        <authorList>
            <consortium name="Pathogen Informatics"/>
        </authorList>
    </citation>
    <scope>NUCLEOTIDE SEQUENCE [LARGE SCALE GENOMIC DNA]</scope>
    <source>
        <strain evidence="2 4">2789STDY5834960</strain>
    </source>
</reference>
<dbReference type="AlphaFoldDB" id="A0A173RV08"/>
<proteinExistence type="predicted"/>
<evidence type="ECO:0000313" key="4">
    <source>
        <dbReference type="Proteomes" id="UP000095350"/>
    </source>
</evidence>
<keyword evidence="1" id="KW-0472">Membrane</keyword>
<sequence length="286" mass="30835">MFIFDFVAETVLDQIIDWLYGKIVGFLNDFFAMMNNMGVELFDLPWVNAITTFFSWLGWALFVVGLVVGAFECAIEYQGGRGSIKDTALNYVKGFMAVSLFSILPVNLYSLSVSLQSSFGSALSGITDAESIGMTAQQVLMSAAMPGVGNPILQIFCAVMMGYAVIKVFFGNLKRGGILLIQIAVGSLYMFSVPRGYIDGFTQWCKQVIGICLTAFLQSTMLTAGLMIFKDHPLLGLGVMLSSTEVPRIAGQFGLDTSTKANLMSGVYAAQTAINISKTVVKAVAA</sequence>
<keyword evidence="1" id="KW-1133">Transmembrane helix</keyword>
<evidence type="ECO:0000256" key="1">
    <source>
        <dbReference type="SAM" id="Phobius"/>
    </source>
</evidence>
<organism evidence="2 4">
    <name type="scientific">Roseburia intestinalis</name>
    <dbReference type="NCBI Taxonomy" id="166486"/>
    <lineage>
        <taxon>Bacteria</taxon>
        <taxon>Bacillati</taxon>
        <taxon>Bacillota</taxon>
        <taxon>Clostridia</taxon>
        <taxon>Lachnospirales</taxon>
        <taxon>Lachnospiraceae</taxon>
        <taxon>Roseburia</taxon>
    </lineage>
</organism>
<dbReference type="Pfam" id="PF19511">
    <property type="entry name" value="TrbL_5"/>
    <property type="match status" value="1"/>
</dbReference>
<dbReference type="Proteomes" id="UP000095350">
    <property type="component" value="Unassembled WGS sequence"/>
</dbReference>
<evidence type="ECO:0000313" key="2">
    <source>
        <dbReference type="EMBL" id="CUM81576.1"/>
    </source>
</evidence>
<evidence type="ECO:0008006" key="6">
    <source>
        <dbReference type="Google" id="ProtNLM"/>
    </source>
</evidence>
<feature type="transmembrane region" description="Helical" evidence="1">
    <location>
        <begin position="208"/>
        <end position="229"/>
    </location>
</feature>
<feature type="transmembrane region" description="Helical" evidence="1">
    <location>
        <begin position="46"/>
        <end position="71"/>
    </location>
</feature>
<feature type="transmembrane region" description="Helical" evidence="1">
    <location>
        <begin position="177"/>
        <end position="196"/>
    </location>
</feature>
<accession>A0A173RV08</accession>
<keyword evidence="1" id="KW-0812">Transmembrane</keyword>
<dbReference type="InterPro" id="IPR046108">
    <property type="entry name" value="TrbL_5"/>
</dbReference>
<reference evidence="3 5" key="2">
    <citation type="submission" date="2018-08" db="EMBL/GenBank/DDBJ databases">
        <title>A genome reference for cultivated species of the human gut microbiota.</title>
        <authorList>
            <person name="Zou Y."/>
            <person name="Xue W."/>
            <person name="Luo G."/>
        </authorList>
    </citation>
    <scope>NUCLEOTIDE SEQUENCE [LARGE SCALE GENOMIC DNA]</scope>
    <source>
        <strain evidence="3 5">AM43-11</strain>
    </source>
</reference>
<dbReference type="OrthoDB" id="9778755at2"/>
<feature type="transmembrane region" description="Helical" evidence="1">
    <location>
        <begin position="91"/>
        <end position="111"/>
    </location>
</feature>
<dbReference type="RefSeq" id="WP_006857288.1">
    <property type="nucleotide sequence ID" value="NZ_CABIYH010000004.1"/>
</dbReference>
<dbReference type="STRING" id="166486.ERS852572_00606"/>
<dbReference type="GeneID" id="61431775"/>
<dbReference type="PaxDb" id="166486-ERS852572_00606"/>
<protein>
    <recommendedName>
        <fullName evidence="6">Conjugal transfer protein TrbL</fullName>
    </recommendedName>
</protein>
<evidence type="ECO:0000313" key="3">
    <source>
        <dbReference type="EMBL" id="RHA68776.1"/>
    </source>
</evidence>
<dbReference type="EMBL" id="QSFP01000004">
    <property type="protein sequence ID" value="RHA68776.1"/>
    <property type="molecule type" value="Genomic_DNA"/>
</dbReference>
<dbReference type="EMBL" id="CYXZ01000004">
    <property type="protein sequence ID" value="CUM81576.1"/>
    <property type="molecule type" value="Genomic_DNA"/>
</dbReference>
<name>A0A173RV08_9FIRM</name>
<evidence type="ECO:0000313" key="5">
    <source>
        <dbReference type="Proteomes" id="UP000284465"/>
    </source>
</evidence>
<feature type="transmembrane region" description="Helical" evidence="1">
    <location>
        <begin position="151"/>
        <end position="170"/>
    </location>
</feature>
<gene>
    <name evidence="3" type="ORF">DW927_05735</name>
    <name evidence="2" type="ORF">ERS852572_00606</name>
</gene>
<dbReference type="Proteomes" id="UP000284465">
    <property type="component" value="Unassembled WGS sequence"/>
</dbReference>